<dbReference type="EMBL" id="SELH01000026">
    <property type="protein sequence ID" value="TWP26099.1"/>
    <property type="molecule type" value="Genomic_DNA"/>
</dbReference>
<evidence type="ECO:0000313" key="2">
    <source>
        <dbReference type="EMBL" id="TWP26099.1"/>
    </source>
</evidence>
<proteinExistence type="predicted"/>
<keyword evidence="1" id="KW-0812">Transmembrane</keyword>
<feature type="transmembrane region" description="Helical" evidence="1">
    <location>
        <begin position="44"/>
        <end position="63"/>
    </location>
</feature>
<keyword evidence="1" id="KW-0472">Membrane</keyword>
<keyword evidence="3" id="KW-1185">Reference proteome</keyword>
<name>A0A563D7Q5_9FLAO</name>
<reference evidence="2 3" key="1">
    <citation type="submission" date="2019-02" db="EMBL/GenBank/DDBJ databases">
        <title>Apibacter muscae sp. nov.: a novel member of the house fly microbiota.</title>
        <authorList>
            <person name="Park R."/>
        </authorList>
    </citation>
    <scope>NUCLEOTIDE SEQUENCE [LARGE SCALE GENOMIC DNA]</scope>
    <source>
        <strain evidence="2 3">AL1</strain>
    </source>
</reference>
<protein>
    <recommendedName>
        <fullName evidence="4">DUF304 domain-containing protein</fullName>
    </recommendedName>
</protein>
<sequence>MKIQNKETQNKLKIVNILTLIVCVSSIIFIYLDIRSLQYRDDLVFIFSLLILLYLTYLGCPFFKYDGEGETLIFQNKRSLASSVFVKELQSDFPKRKLKKFNIKKSYFFKKTLEIYISSNRVSGGLSKLRFDISYLSSKQIRNLKISLDKVVKENKLSDTQINKS</sequence>
<gene>
    <name evidence="2" type="ORF">ETU09_10370</name>
</gene>
<feature type="transmembrane region" description="Helical" evidence="1">
    <location>
        <begin position="12"/>
        <end position="32"/>
    </location>
</feature>
<dbReference type="Proteomes" id="UP000319499">
    <property type="component" value="Unassembled WGS sequence"/>
</dbReference>
<evidence type="ECO:0008006" key="4">
    <source>
        <dbReference type="Google" id="ProtNLM"/>
    </source>
</evidence>
<evidence type="ECO:0000313" key="3">
    <source>
        <dbReference type="Proteomes" id="UP000319499"/>
    </source>
</evidence>
<accession>A0A563D7Q5</accession>
<comment type="caution">
    <text evidence="2">The sequence shown here is derived from an EMBL/GenBank/DDBJ whole genome shotgun (WGS) entry which is preliminary data.</text>
</comment>
<evidence type="ECO:0000256" key="1">
    <source>
        <dbReference type="SAM" id="Phobius"/>
    </source>
</evidence>
<dbReference type="OrthoDB" id="1452926at2"/>
<dbReference type="AlphaFoldDB" id="A0A563D7Q5"/>
<dbReference type="RefSeq" id="WP_146293497.1">
    <property type="nucleotide sequence ID" value="NZ_SELH01000026.1"/>
</dbReference>
<keyword evidence="1" id="KW-1133">Transmembrane helix</keyword>
<organism evidence="2 3">
    <name type="scientific">Apibacter muscae</name>
    <dbReference type="NCBI Taxonomy" id="2509004"/>
    <lineage>
        <taxon>Bacteria</taxon>
        <taxon>Pseudomonadati</taxon>
        <taxon>Bacteroidota</taxon>
        <taxon>Flavobacteriia</taxon>
        <taxon>Flavobacteriales</taxon>
        <taxon>Weeksellaceae</taxon>
        <taxon>Apibacter</taxon>
    </lineage>
</organism>